<dbReference type="RefSeq" id="WP_128091325.1">
    <property type="nucleotide sequence ID" value="NZ_UARG01000017.1"/>
</dbReference>
<evidence type="ECO:0000313" key="3">
    <source>
        <dbReference type="Proteomes" id="UP000249891"/>
    </source>
</evidence>
<keyword evidence="1" id="KW-0732">Signal</keyword>
<evidence type="ECO:0000313" key="2">
    <source>
        <dbReference type="EMBL" id="SQA78024.1"/>
    </source>
</evidence>
<gene>
    <name evidence="2" type="ORF">NCTC11546_01250</name>
</gene>
<protein>
    <submittedName>
        <fullName evidence="2">Uncharacterized protein</fullName>
    </submittedName>
</protein>
<dbReference type="EMBL" id="UARG01000017">
    <property type="protein sequence ID" value="SQA78024.1"/>
    <property type="molecule type" value="Genomic_DNA"/>
</dbReference>
<dbReference type="Proteomes" id="UP000249891">
    <property type="component" value="Unassembled WGS sequence"/>
</dbReference>
<reference evidence="2 3" key="1">
    <citation type="submission" date="2018-06" db="EMBL/GenBank/DDBJ databases">
        <authorList>
            <consortium name="Pathogen Informatics"/>
            <person name="Doyle S."/>
        </authorList>
    </citation>
    <scope>NUCLEOTIDE SEQUENCE [LARGE SCALE GENOMIC DNA]</scope>
    <source>
        <strain evidence="2 3">NCTC11546</strain>
    </source>
</reference>
<proteinExistence type="predicted"/>
<organism evidence="2 3">
    <name type="scientific">Capnocytophaga ochracea</name>
    <dbReference type="NCBI Taxonomy" id="1018"/>
    <lineage>
        <taxon>Bacteria</taxon>
        <taxon>Pseudomonadati</taxon>
        <taxon>Bacteroidota</taxon>
        <taxon>Flavobacteriia</taxon>
        <taxon>Flavobacteriales</taxon>
        <taxon>Flavobacteriaceae</taxon>
        <taxon>Capnocytophaga</taxon>
    </lineage>
</organism>
<feature type="signal peptide" evidence="1">
    <location>
        <begin position="1"/>
        <end position="17"/>
    </location>
</feature>
<dbReference type="AlphaFoldDB" id="A0A2X2RFR5"/>
<sequence length="543" mass="64122">MKLCFAILSLFTSLAYAQYTLPSQDIALIVYNKDSDITVYKQTQNGKYVEASLQKHYDETYQGYYRPFTLSWKYDTKEKTLSELLEKGDKLIYPRDIRPTEWANFINHPLVTSHLLSFSEDNGKYKKRAKTIVKFLNPSLATVQLLQYKKADSEDVGEYFYTEETKIKKWRPYEVRYFPLMALDFGEGRKVYLLEESDMIVPLQHKTLFISNEYSVCTSLKAENGKSIDTSYLTDFYDLSDYYDYHKINEFLYLLPKGDKYELKNRYLQNVLPKSYDTILFNRWAIIGKEGTQIDIYNALFEKQPLTGVLSAYLTDNGSIEMLTDKGVSYYNIQQTKKNLRQMIFRQGNDVYRSPKLGYHIEKDSLTYEYYVSYISDNYDLKLHGRNYYLTDRLAEEHLSFIGERKYFYDSHTQKLIATQIPICVERGDKYGLYLYTFSNVFAGEYEKILFSLYEYEFEPPDKLKMFDPQYLTGKEVLPIAFDTIEISKDDKRIIFSKDGKIGIYPQATAEYELLEKISSSFYKIIKNGRKGYLDFHLLREYL</sequence>
<accession>A0A2X2RFR5</accession>
<feature type="chain" id="PRO_5015992549" evidence="1">
    <location>
        <begin position="18"/>
        <end position="543"/>
    </location>
</feature>
<name>A0A2X2RFR5_CAPOC</name>
<evidence type="ECO:0000256" key="1">
    <source>
        <dbReference type="SAM" id="SignalP"/>
    </source>
</evidence>